<dbReference type="InterPro" id="IPR001753">
    <property type="entry name" value="Enoyl-CoA_hydra/iso"/>
</dbReference>
<gene>
    <name evidence="1" type="ORF">Phou_020100</name>
</gene>
<protein>
    <recommendedName>
        <fullName evidence="3">Enoyl-CoA hydratase</fullName>
    </recommendedName>
</protein>
<dbReference type="InterPro" id="IPR029045">
    <property type="entry name" value="ClpP/crotonase-like_dom_sf"/>
</dbReference>
<evidence type="ECO:0000313" key="2">
    <source>
        <dbReference type="Proteomes" id="UP000482800"/>
    </source>
</evidence>
<sequence>MHSWVRATFTREEALVLGLGEVSRDSSAGEGPLALARRALLDAAERVESTLAGLPDVPHRTPEQRAAAASAHAAARQVRRDFLDRHAEAVYAELTGGHSRHLRLDELCTAAAAAFPGLVPDPKVLAAEAERPQADKEGHEVDQGIFLSSVLRLPGAGGHLVDAMLRPTPRALGLRDGYLADGRVDLGSVRLERRDGVAHLTMCRGDNLNAEDAEQIDDMEAAVDLALLDPAVEVCVLRGDVMTHPRYRGRRVFSAGINLKALHAGRIGLVDFLLRRELGYVHKLVRGVRVEDGWWSPPAAKPWVAVVDGFAIGGGTQLLLVADHVIAASDAYLSLPAAQEGIVPGASALRLTRAAGSRIARQVILLGRRIRVVEPDARLLVDEVYESGPELDAAAERAADRLRGAAVVANRRMLLAVEEPLDAFRGYLADFALEQAQRLYSDDVIGKVGRFTAGVRATV</sequence>
<proteinExistence type="predicted"/>
<dbReference type="GO" id="GO:0003824">
    <property type="term" value="F:catalytic activity"/>
    <property type="evidence" value="ECO:0007669"/>
    <property type="project" value="UniProtKB-ARBA"/>
</dbReference>
<dbReference type="SUPFAM" id="SSF52096">
    <property type="entry name" value="ClpP/crotonase"/>
    <property type="match status" value="1"/>
</dbReference>
<reference evidence="1 2" key="2">
    <citation type="submission" date="2020-03" db="EMBL/GenBank/DDBJ databases">
        <authorList>
            <person name="Ichikawa N."/>
            <person name="Kimura A."/>
            <person name="Kitahashi Y."/>
            <person name="Uohara A."/>
        </authorList>
    </citation>
    <scope>NUCLEOTIDE SEQUENCE [LARGE SCALE GENOMIC DNA]</scope>
    <source>
        <strain evidence="1 2">NBRC 108639</strain>
    </source>
</reference>
<dbReference type="Pfam" id="PF00378">
    <property type="entry name" value="ECH_1"/>
    <property type="match status" value="1"/>
</dbReference>
<dbReference type="Gene3D" id="3.90.226.10">
    <property type="entry name" value="2-enoyl-CoA Hydratase, Chain A, domain 1"/>
    <property type="match status" value="1"/>
</dbReference>
<organism evidence="1 2">
    <name type="scientific">Phytohabitans houttuyneae</name>
    <dbReference type="NCBI Taxonomy" id="1076126"/>
    <lineage>
        <taxon>Bacteria</taxon>
        <taxon>Bacillati</taxon>
        <taxon>Actinomycetota</taxon>
        <taxon>Actinomycetes</taxon>
        <taxon>Micromonosporales</taxon>
        <taxon>Micromonosporaceae</taxon>
    </lineage>
</organism>
<dbReference type="PANTHER" id="PTHR11941:SF54">
    <property type="entry name" value="ENOYL-COA HYDRATASE, MITOCHONDRIAL"/>
    <property type="match status" value="1"/>
</dbReference>
<dbReference type="Gene3D" id="1.20.58.1300">
    <property type="match status" value="1"/>
</dbReference>
<dbReference type="GO" id="GO:0006635">
    <property type="term" value="P:fatty acid beta-oxidation"/>
    <property type="evidence" value="ECO:0007669"/>
    <property type="project" value="TreeGrafter"/>
</dbReference>
<keyword evidence="2" id="KW-1185">Reference proteome</keyword>
<dbReference type="Proteomes" id="UP000482800">
    <property type="component" value="Unassembled WGS sequence"/>
</dbReference>
<reference evidence="1 2" key="1">
    <citation type="submission" date="2020-03" db="EMBL/GenBank/DDBJ databases">
        <title>Whole genome shotgun sequence of Phytohabitans houttuyneae NBRC 108639.</title>
        <authorList>
            <person name="Komaki H."/>
            <person name="Tamura T."/>
        </authorList>
    </citation>
    <scope>NUCLEOTIDE SEQUENCE [LARGE SCALE GENOMIC DNA]</scope>
    <source>
        <strain evidence="1 2">NBRC 108639</strain>
    </source>
</reference>
<evidence type="ECO:0000313" key="1">
    <source>
        <dbReference type="EMBL" id="GFJ77830.1"/>
    </source>
</evidence>
<comment type="caution">
    <text evidence="1">The sequence shown here is derived from an EMBL/GenBank/DDBJ whole genome shotgun (WGS) entry which is preliminary data.</text>
</comment>
<dbReference type="AlphaFoldDB" id="A0A6V8K2U3"/>
<dbReference type="CDD" id="cd06558">
    <property type="entry name" value="crotonase-like"/>
    <property type="match status" value="1"/>
</dbReference>
<dbReference type="PANTHER" id="PTHR11941">
    <property type="entry name" value="ENOYL-COA HYDRATASE-RELATED"/>
    <property type="match status" value="1"/>
</dbReference>
<dbReference type="NCBIfam" id="NF042432">
    <property type="entry name" value="DHPACoAdixog_DpgC"/>
    <property type="match status" value="1"/>
</dbReference>
<name>A0A6V8K2U3_9ACTN</name>
<dbReference type="EMBL" id="BLPF01000001">
    <property type="protein sequence ID" value="GFJ77830.1"/>
    <property type="molecule type" value="Genomic_DNA"/>
</dbReference>
<accession>A0A6V8K2U3</accession>
<dbReference type="InterPro" id="IPR053482">
    <property type="entry name" value="DPA-CoA_Dioxygenase"/>
</dbReference>
<evidence type="ECO:0008006" key="3">
    <source>
        <dbReference type="Google" id="ProtNLM"/>
    </source>
</evidence>